<organism evidence="1 2">
    <name type="scientific">Arthrobacter nitrophenolicus</name>
    <dbReference type="NCBI Taxonomy" id="683150"/>
    <lineage>
        <taxon>Bacteria</taxon>
        <taxon>Bacillati</taxon>
        <taxon>Actinomycetota</taxon>
        <taxon>Actinomycetes</taxon>
        <taxon>Micrococcales</taxon>
        <taxon>Micrococcaceae</taxon>
        <taxon>Arthrobacter</taxon>
    </lineage>
</organism>
<keyword evidence="2" id="KW-1185">Reference proteome</keyword>
<proteinExistence type="predicted"/>
<sequence>MDGSCRHGRPRCRQHLRRCAVLTARAVLNGGAILNGGAVLNGERVWLIPLRDLDADAQAIQLNEVAQLQLSPGQERFVGDPLRMALAGLAEESRRPYVIESDGRAAGVLTLQRGAARLAGWPDDDSAWLLRGFLVDRRLQGRGIGRHAAAAAVLAAARLTARHRTGESGVVLSVNEANPAGLAAYRVAGFTDHGRYDGGPSGPQRTMFRRFPDATMR</sequence>
<accession>A0ACC6TFX5</accession>
<name>A0ACC6TFX5_9MICC</name>
<dbReference type="Proteomes" id="UP001549207">
    <property type="component" value="Unassembled WGS sequence"/>
</dbReference>
<comment type="caution">
    <text evidence="1">The sequence shown here is derived from an EMBL/GenBank/DDBJ whole genome shotgun (WGS) entry which is preliminary data.</text>
</comment>
<gene>
    <name evidence="1" type="ORF">ABIC98_002185</name>
</gene>
<reference evidence="1" key="1">
    <citation type="submission" date="2024-06" db="EMBL/GenBank/DDBJ databases">
        <title>Genomic Encyclopedia of Type Strains, Phase IV (KMG-IV): sequencing the most valuable type-strain genomes for metagenomic binning, comparative biology and taxonomic classification.</title>
        <authorList>
            <person name="Goeker M."/>
        </authorList>
    </citation>
    <scope>NUCLEOTIDE SEQUENCE</scope>
    <source>
        <strain evidence="1">SJCon</strain>
    </source>
</reference>
<evidence type="ECO:0000313" key="2">
    <source>
        <dbReference type="Proteomes" id="UP001549207"/>
    </source>
</evidence>
<protein>
    <submittedName>
        <fullName evidence="1">GNAT superfamily N-acetyltransferase</fullName>
    </submittedName>
</protein>
<evidence type="ECO:0000313" key="1">
    <source>
        <dbReference type="EMBL" id="MET3772537.1"/>
    </source>
</evidence>
<dbReference type="EMBL" id="JBEPNJ010000007">
    <property type="protein sequence ID" value="MET3772537.1"/>
    <property type="molecule type" value="Genomic_DNA"/>
</dbReference>